<name>A0A183DSX3_9BILA</name>
<evidence type="ECO:0000313" key="2">
    <source>
        <dbReference type="WBParaSite" id="GPUH_0001182801-mRNA-1"/>
    </source>
</evidence>
<feature type="transmembrane region" description="Helical" evidence="1">
    <location>
        <begin position="51"/>
        <end position="74"/>
    </location>
</feature>
<sequence>LTQKNSGLKNISAIATLLMGLCCDVVIFRNQKVDLISTISLCRHQLRTFRSSLLFFLFSSIALSLQQIFSLFFLRPNIFSLPQTFLFTVVYVPVIALSLMTSTHKQGDNRDEIAPKNVPSAPKRLIRRAVIYFSINFLPSLLFVSFIYCSILLVYLCVLSTSFVYFRHNCWTKLPFRNSCWMTAVFFVIFVQVY</sequence>
<dbReference type="InterPro" id="IPR039720">
    <property type="entry name" value="TMEM94"/>
</dbReference>
<accession>A0A183DSX3</accession>
<dbReference type="PANTHER" id="PTHR13219">
    <property type="entry name" value="TRANSMEMBRANE PROTEIN 94"/>
    <property type="match status" value="1"/>
</dbReference>
<dbReference type="PANTHER" id="PTHR13219:SF6">
    <property type="entry name" value="TRANSMEMBRANE PROTEIN 94"/>
    <property type="match status" value="1"/>
</dbReference>
<keyword evidence="1" id="KW-0472">Membrane</keyword>
<protein>
    <submittedName>
        <fullName evidence="2">DUF1736 domain-containing protein</fullName>
    </submittedName>
</protein>
<proteinExistence type="predicted"/>
<feature type="transmembrane region" description="Helical" evidence="1">
    <location>
        <begin position="130"/>
        <end position="156"/>
    </location>
</feature>
<reference evidence="2" key="1">
    <citation type="submission" date="2016-06" db="UniProtKB">
        <authorList>
            <consortium name="WormBaseParasite"/>
        </authorList>
    </citation>
    <scope>IDENTIFICATION</scope>
</reference>
<keyword evidence="1" id="KW-0812">Transmembrane</keyword>
<dbReference type="WBParaSite" id="GPUH_0001182801-mRNA-1">
    <property type="protein sequence ID" value="GPUH_0001182801-mRNA-1"/>
    <property type="gene ID" value="GPUH_0001182801"/>
</dbReference>
<organism evidence="2">
    <name type="scientific">Gongylonema pulchrum</name>
    <dbReference type="NCBI Taxonomy" id="637853"/>
    <lineage>
        <taxon>Eukaryota</taxon>
        <taxon>Metazoa</taxon>
        <taxon>Ecdysozoa</taxon>
        <taxon>Nematoda</taxon>
        <taxon>Chromadorea</taxon>
        <taxon>Rhabditida</taxon>
        <taxon>Spirurina</taxon>
        <taxon>Spiruromorpha</taxon>
        <taxon>Spiruroidea</taxon>
        <taxon>Gongylonematidae</taxon>
        <taxon>Gongylonema</taxon>
    </lineage>
</organism>
<keyword evidence="1" id="KW-1133">Transmembrane helix</keyword>
<feature type="transmembrane region" description="Helical" evidence="1">
    <location>
        <begin position="176"/>
        <end position="193"/>
    </location>
</feature>
<dbReference type="AlphaFoldDB" id="A0A183DSX3"/>
<feature type="transmembrane region" description="Helical" evidence="1">
    <location>
        <begin position="80"/>
        <end position="100"/>
    </location>
</feature>
<evidence type="ECO:0000256" key="1">
    <source>
        <dbReference type="SAM" id="Phobius"/>
    </source>
</evidence>